<dbReference type="Proteomes" id="UP000199452">
    <property type="component" value="Unassembled WGS sequence"/>
</dbReference>
<protein>
    <submittedName>
        <fullName evidence="1">Uncharacterized protein</fullName>
    </submittedName>
</protein>
<dbReference type="AlphaFoldDB" id="A0A1G6PXN0"/>
<dbReference type="STRING" id="1640674.SAMN05216323_10563"/>
<name>A0A1G6PXN0_9BACT</name>
<dbReference type="EMBL" id="FMYP01000056">
    <property type="protein sequence ID" value="SDC84960.1"/>
    <property type="molecule type" value="Genomic_DNA"/>
</dbReference>
<evidence type="ECO:0000313" key="2">
    <source>
        <dbReference type="Proteomes" id="UP000199452"/>
    </source>
</evidence>
<evidence type="ECO:0000313" key="1">
    <source>
        <dbReference type="EMBL" id="SDC84960.1"/>
    </source>
</evidence>
<dbReference type="OrthoDB" id="9931847at2"/>
<dbReference type="RefSeq" id="WP_125869874.1">
    <property type="nucleotide sequence ID" value="NZ_FMYP01000056.1"/>
</dbReference>
<reference evidence="1 2" key="1">
    <citation type="submission" date="2016-09" db="EMBL/GenBank/DDBJ databases">
        <authorList>
            <person name="Capua I."/>
            <person name="De Benedictis P."/>
            <person name="Joannis T."/>
            <person name="Lombin L.H."/>
            <person name="Cattoli G."/>
        </authorList>
    </citation>
    <scope>NUCLEOTIDE SEQUENCE [LARGE SCALE GENOMIC DNA]</scope>
    <source>
        <strain evidence="1 2">A7P-90m</strain>
    </source>
</reference>
<keyword evidence="2" id="KW-1185">Reference proteome</keyword>
<gene>
    <name evidence="1" type="ORF">SAMN05216323_10563</name>
</gene>
<organism evidence="1 2">
    <name type="scientific">Williamwhitmania taraxaci</name>
    <dbReference type="NCBI Taxonomy" id="1640674"/>
    <lineage>
        <taxon>Bacteria</taxon>
        <taxon>Pseudomonadati</taxon>
        <taxon>Bacteroidota</taxon>
        <taxon>Bacteroidia</taxon>
        <taxon>Bacteroidales</taxon>
        <taxon>Williamwhitmaniaceae</taxon>
        <taxon>Williamwhitmania</taxon>
    </lineage>
</organism>
<proteinExistence type="predicted"/>
<sequence>METRKLSLQEMEMIEGGGCSATANKYIASIGLAASIGSCFGPIGLALCGPTALGMGIAGVICAF</sequence>
<accession>A0A1G6PXN0</accession>